<keyword evidence="3" id="KW-1185">Reference proteome</keyword>
<reference evidence="2" key="1">
    <citation type="submission" date="2021-01" db="EMBL/GenBank/DDBJ databases">
        <title>Whole genome shotgun sequence of Actinoplanes ferrugineus NBRC 15555.</title>
        <authorList>
            <person name="Komaki H."/>
            <person name="Tamura T."/>
        </authorList>
    </citation>
    <scope>NUCLEOTIDE SEQUENCE</scope>
    <source>
        <strain evidence="2">NBRC 15555</strain>
    </source>
</reference>
<organism evidence="2 3">
    <name type="scientific">Paractinoplanes ferrugineus</name>
    <dbReference type="NCBI Taxonomy" id="113564"/>
    <lineage>
        <taxon>Bacteria</taxon>
        <taxon>Bacillati</taxon>
        <taxon>Actinomycetota</taxon>
        <taxon>Actinomycetes</taxon>
        <taxon>Micromonosporales</taxon>
        <taxon>Micromonosporaceae</taxon>
        <taxon>Paractinoplanes</taxon>
    </lineage>
</organism>
<dbReference type="Proteomes" id="UP000598174">
    <property type="component" value="Unassembled WGS sequence"/>
</dbReference>
<dbReference type="EMBL" id="BOMM01000001">
    <property type="protein sequence ID" value="GIE08395.1"/>
    <property type="molecule type" value="Genomic_DNA"/>
</dbReference>
<protein>
    <submittedName>
        <fullName evidence="2">Uncharacterized protein</fullName>
    </submittedName>
</protein>
<comment type="caution">
    <text evidence="2">The sequence shown here is derived from an EMBL/GenBank/DDBJ whole genome shotgun (WGS) entry which is preliminary data.</text>
</comment>
<feature type="compositionally biased region" description="Low complexity" evidence="1">
    <location>
        <begin position="88"/>
        <end position="100"/>
    </location>
</feature>
<accession>A0A919ISY3</accession>
<evidence type="ECO:0000313" key="3">
    <source>
        <dbReference type="Proteomes" id="UP000598174"/>
    </source>
</evidence>
<evidence type="ECO:0000256" key="1">
    <source>
        <dbReference type="SAM" id="MobiDB-lite"/>
    </source>
</evidence>
<feature type="compositionally biased region" description="Gly residues" evidence="1">
    <location>
        <begin position="41"/>
        <end position="53"/>
    </location>
</feature>
<feature type="region of interest" description="Disordered" evidence="1">
    <location>
        <begin position="88"/>
        <end position="147"/>
    </location>
</feature>
<dbReference type="AlphaFoldDB" id="A0A919ISY3"/>
<name>A0A919ISY3_9ACTN</name>
<proteinExistence type="predicted"/>
<sequence>MQVSPKSIFFGLVAFGLPIAVATGWTLASPPTGPAAFGVPAIGGLGPATGNGAVGAAPERAKPRPAITTRRALPPPVRSAVVLPPAKAPAAAPTATTMPPITVRPTAGLPTLDQPPVPTPTEILEFPTDPADPSDWPSDEPWYFPEP</sequence>
<evidence type="ECO:0000313" key="2">
    <source>
        <dbReference type="EMBL" id="GIE08395.1"/>
    </source>
</evidence>
<gene>
    <name evidence="2" type="ORF">Afe05nite_02350</name>
</gene>
<feature type="region of interest" description="Disordered" evidence="1">
    <location>
        <begin position="41"/>
        <end position="73"/>
    </location>
</feature>